<reference evidence="1 2" key="1">
    <citation type="submission" date="2017-05" db="EMBL/GenBank/DDBJ databases">
        <title>Vagococcus spp. assemblies.</title>
        <authorList>
            <person name="Gulvik C.A."/>
        </authorList>
    </citation>
    <scope>NUCLEOTIDE SEQUENCE [LARGE SCALE GENOMIC DNA]</scope>
    <source>
        <strain evidence="1 2">CCUG 51432</strain>
    </source>
</reference>
<accession>A0A430AW28</accession>
<organism evidence="1 2">
    <name type="scientific">Vagococcus elongatus</name>
    <dbReference type="NCBI Taxonomy" id="180344"/>
    <lineage>
        <taxon>Bacteria</taxon>
        <taxon>Bacillati</taxon>
        <taxon>Bacillota</taxon>
        <taxon>Bacilli</taxon>
        <taxon>Lactobacillales</taxon>
        <taxon>Enterococcaceae</taxon>
        <taxon>Vagococcus</taxon>
    </lineage>
</organism>
<proteinExistence type="predicted"/>
<protein>
    <submittedName>
        <fullName evidence="1">Uncharacterized protein</fullName>
    </submittedName>
</protein>
<evidence type="ECO:0000313" key="2">
    <source>
        <dbReference type="Proteomes" id="UP000287605"/>
    </source>
</evidence>
<evidence type="ECO:0000313" key="1">
    <source>
        <dbReference type="EMBL" id="RSU12259.1"/>
    </source>
</evidence>
<dbReference type="EMBL" id="NGKA01000008">
    <property type="protein sequence ID" value="RSU12259.1"/>
    <property type="molecule type" value="Genomic_DNA"/>
</dbReference>
<dbReference type="RefSeq" id="WP_126808699.1">
    <property type="nucleotide sequence ID" value="NZ_NGKA01000008.1"/>
</dbReference>
<sequence>MNNHCSHITEKGKVRFKKMNHKSIEILGNHRLEELVKKEYSRFKSVIDADTPIGEIESKVKEIALTEYLDEDKLRSVVEEIQEEISESARKKMQDIMYCNISALIFKDLSISMYNAKRVFGVDKAFDIIREQIKDPLIIGNIVLLILSIEMEAN</sequence>
<comment type="caution">
    <text evidence="1">The sequence shown here is derived from an EMBL/GenBank/DDBJ whole genome shotgun (WGS) entry which is preliminary data.</text>
</comment>
<dbReference type="AlphaFoldDB" id="A0A430AW28"/>
<gene>
    <name evidence="1" type="ORF">CBF29_06575</name>
</gene>
<keyword evidence="2" id="KW-1185">Reference proteome</keyword>
<name>A0A430AW28_9ENTE</name>
<dbReference type="Proteomes" id="UP000287605">
    <property type="component" value="Unassembled WGS sequence"/>
</dbReference>